<dbReference type="GO" id="GO:0003677">
    <property type="term" value="F:DNA binding"/>
    <property type="evidence" value="ECO:0007669"/>
    <property type="project" value="UniProtKB-KW"/>
</dbReference>
<gene>
    <name evidence="5" type="ORF">H7849_19055</name>
</gene>
<evidence type="ECO:0000313" key="6">
    <source>
        <dbReference type="Proteomes" id="UP000515312"/>
    </source>
</evidence>
<keyword evidence="3" id="KW-0804">Transcription</keyword>
<name>A0A7G8BF56_9BACT</name>
<sequence>MSAKRIVSMCPIEELLVLIGGRWKPVILWWLMSTEKPFRFKILRQSMPRISQKVLTQQLRELERDGLVKREMFPEMPVRVEYSLTAFGRKLRPVLEELDSWAREYLL</sequence>
<dbReference type="Gene3D" id="1.10.10.10">
    <property type="entry name" value="Winged helix-like DNA-binding domain superfamily/Winged helix DNA-binding domain"/>
    <property type="match status" value="1"/>
</dbReference>
<dbReference type="SUPFAM" id="SSF46785">
    <property type="entry name" value="Winged helix' DNA-binding domain"/>
    <property type="match status" value="1"/>
</dbReference>
<dbReference type="PANTHER" id="PTHR33204">
    <property type="entry name" value="TRANSCRIPTIONAL REGULATOR, MARR FAMILY"/>
    <property type="match status" value="1"/>
</dbReference>
<dbReference type="InterPro" id="IPR002577">
    <property type="entry name" value="HTH_HxlR"/>
</dbReference>
<keyword evidence="1" id="KW-0805">Transcription regulation</keyword>
<dbReference type="KEGG" id="adin:H7849_19055"/>
<accession>A0A7G8BF56</accession>
<evidence type="ECO:0000256" key="1">
    <source>
        <dbReference type="ARBA" id="ARBA00023015"/>
    </source>
</evidence>
<keyword evidence="6" id="KW-1185">Reference proteome</keyword>
<reference evidence="5 6" key="1">
    <citation type="submission" date="2020-08" db="EMBL/GenBank/DDBJ databases">
        <title>Edaphobacter telluris sp. nov. and Acidobacterium dinghuensis sp. nov., two acidobacteria isolated from forest soil.</title>
        <authorList>
            <person name="Fu J."/>
            <person name="Qiu L."/>
        </authorList>
    </citation>
    <scope>NUCLEOTIDE SEQUENCE [LARGE SCALE GENOMIC DNA]</scope>
    <source>
        <strain evidence="5">4Y35</strain>
    </source>
</reference>
<keyword evidence="2" id="KW-0238">DNA-binding</keyword>
<dbReference type="PANTHER" id="PTHR33204:SF29">
    <property type="entry name" value="TRANSCRIPTIONAL REGULATOR"/>
    <property type="match status" value="1"/>
</dbReference>
<dbReference type="InterPro" id="IPR036390">
    <property type="entry name" value="WH_DNA-bd_sf"/>
</dbReference>
<evidence type="ECO:0000256" key="2">
    <source>
        <dbReference type="ARBA" id="ARBA00023125"/>
    </source>
</evidence>
<evidence type="ECO:0000259" key="4">
    <source>
        <dbReference type="PROSITE" id="PS51118"/>
    </source>
</evidence>
<dbReference type="InterPro" id="IPR036388">
    <property type="entry name" value="WH-like_DNA-bd_sf"/>
</dbReference>
<organism evidence="5 6">
    <name type="scientific">Alloacidobacterium dinghuense</name>
    <dbReference type="NCBI Taxonomy" id="2763107"/>
    <lineage>
        <taxon>Bacteria</taxon>
        <taxon>Pseudomonadati</taxon>
        <taxon>Acidobacteriota</taxon>
        <taxon>Terriglobia</taxon>
        <taxon>Terriglobales</taxon>
        <taxon>Acidobacteriaceae</taxon>
        <taxon>Alloacidobacterium</taxon>
    </lineage>
</organism>
<evidence type="ECO:0000256" key="3">
    <source>
        <dbReference type="ARBA" id="ARBA00023163"/>
    </source>
</evidence>
<dbReference type="Proteomes" id="UP000515312">
    <property type="component" value="Chromosome"/>
</dbReference>
<dbReference type="RefSeq" id="WP_186741598.1">
    <property type="nucleotide sequence ID" value="NZ_CP060394.1"/>
</dbReference>
<dbReference type="EMBL" id="CP060394">
    <property type="protein sequence ID" value="QNI31176.1"/>
    <property type="molecule type" value="Genomic_DNA"/>
</dbReference>
<dbReference type="PROSITE" id="PS51118">
    <property type="entry name" value="HTH_HXLR"/>
    <property type="match status" value="1"/>
</dbReference>
<dbReference type="AlphaFoldDB" id="A0A7G8BF56"/>
<protein>
    <submittedName>
        <fullName evidence="5">Helix-turn-helix transcriptional regulator</fullName>
    </submittedName>
</protein>
<feature type="domain" description="HTH hxlR-type" evidence="4">
    <location>
        <begin position="10"/>
        <end position="107"/>
    </location>
</feature>
<dbReference type="Pfam" id="PF01638">
    <property type="entry name" value="HxlR"/>
    <property type="match status" value="1"/>
</dbReference>
<evidence type="ECO:0000313" key="5">
    <source>
        <dbReference type="EMBL" id="QNI31176.1"/>
    </source>
</evidence>
<proteinExistence type="predicted"/>